<organism evidence="1 2">
    <name type="scientific">Nocardioides islandensis</name>
    <dbReference type="NCBI Taxonomy" id="433663"/>
    <lineage>
        <taxon>Bacteria</taxon>
        <taxon>Bacillati</taxon>
        <taxon>Actinomycetota</taxon>
        <taxon>Actinomycetes</taxon>
        <taxon>Propionibacteriales</taxon>
        <taxon>Nocardioidaceae</taxon>
        <taxon>Nocardioides</taxon>
    </lineage>
</organism>
<dbReference type="Proteomes" id="UP000640489">
    <property type="component" value="Unassembled WGS sequence"/>
</dbReference>
<dbReference type="EMBL" id="JADKPN010000001">
    <property type="protein sequence ID" value="MBF4762456.1"/>
    <property type="molecule type" value="Genomic_DNA"/>
</dbReference>
<evidence type="ECO:0000313" key="1">
    <source>
        <dbReference type="EMBL" id="MBF4762456.1"/>
    </source>
</evidence>
<comment type="caution">
    <text evidence="1">The sequence shown here is derived from an EMBL/GenBank/DDBJ whole genome shotgun (WGS) entry which is preliminary data.</text>
</comment>
<keyword evidence="2" id="KW-1185">Reference proteome</keyword>
<name>A0A930VD88_9ACTN</name>
<reference evidence="1" key="1">
    <citation type="submission" date="2020-11" db="EMBL/GenBank/DDBJ databases">
        <title>Nocardioides sp. nov., isolated from Soil of Cynanchum wilfordii Hemsley rhizosphere.</title>
        <authorList>
            <person name="Lee J.-S."/>
            <person name="Suh M.K."/>
            <person name="Kim J.-S."/>
        </authorList>
    </citation>
    <scope>NUCLEOTIDE SEQUENCE</scope>
    <source>
        <strain evidence="1">KCTC 19275</strain>
    </source>
</reference>
<sequence length="45" mass="4548">MSVRDRVLPWCVLAVGMAAAVTEPAGVAGRVASLVGLLAGRVVTQ</sequence>
<accession>A0A930VD88</accession>
<gene>
    <name evidence="1" type="ORF">ISU07_04910</name>
</gene>
<protein>
    <submittedName>
        <fullName evidence="1">Uncharacterized protein</fullName>
    </submittedName>
</protein>
<proteinExistence type="predicted"/>
<dbReference type="AlphaFoldDB" id="A0A930VD88"/>
<evidence type="ECO:0000313" key="2">
    <source>
        <dbReference type="Proteomes" id="UP000640489"/>
    </source>
</evidence>
<dbReference type="RefSeq" id="WP_194705568.1">
    <property type="nucleotide sequence ID" value="NZ_JADKPN010000001.1"/>
</dbReference>